<evidence type="ECO:0000259" key="1">
    <source>
        <dbReference type="Pfam" id="PF00561"/>
    </source>
</evidence>
<dbReference type="Gene3D" id="3.40.50.1820">
    <property type="entry name" value="alpha/beta hydrolase"/>
    <property type="match status" value="1"/>
</dbReference>
<dbReference type="Pfam" id="PF00561">
    <property type="entry name" value="Abhydrolase_1"/>
    <property type="match status" value="1"/>
</dbReference>
<gene>
    <name evidence="2" type="ORF">METZ01_LOCUS25898</name>
</gene>
<evidence type="ECO:0000313" key="2">
    <source>
        <dbReference type="EMBL" id="SUZ73044.1"/>
    </source>
</evidence>
<dbReference type="PANTHER" id="PTHR43433:SF5">
    <property type="entry name" value="AB HYDROLASE-1 DOMAIN-CONTAINING PROTEIN"/>
    <property type="match status" value="1"/>
</dbReference>
<dbReference type="EMBL" id="UINC01001166">
    <property type="protein sequence ID" value="SUZ73044.1"/>
    <property type="molecule type" value="Genomic_DNA"/>
</dbReference>
<dbReference type="InterPro" id="IPR050471">
    <property type="entry name" value="AB_hydrolase"/>
</dbReference>
<dbReference type="InterPro" id="IPR029058">
    <property type="entry name" value="AB_hydrolase_fold"/>
</dbReference>
<dbReference type="AlphaFoldDB" id="A0A381Q2A9"/>
<dbReference type="SUPFAM" id="SSF53474">
    <property type="entry name" value="alpha/beta-Hydrolases"/>
    <property type="match status" value="1"/>
</dbReference>
<dbReference type="PANTHER" id="PTHR43433">
    <property type="entry name" value="HYDROLASE, ALPHA/BETA FOLD FAMILY PROTEIN"/>
    <property type="match status" value="1"/>
</dbReference>
<organism evidence="2">
    <name type="scientific">marine metagenome</name>
    <dbReference type="NCBI Taxonomy" id="408172"/>
    <lineage>
        <taxon>unclassified sequences</taxon>
        <taxon>metagenomes</taxon>
        <taxon>ecological metagenomes</taxon>
    </lineage>
</organism>
<protein>
    <recommendedName>
        <fullName evidence="1">AB hydrolase-1 domain-containing protein</fullName>
    </recommendedName>
</protein>
<sequence length="282" mass="31055">VETFGDPADPPILLVMGLDYQLTHWPEAFVEQLVSRGYHVIRFDNRDVGLSTWFDDAPEPNMTVVWLGSLLGLRPKTAYTLSDMADDTVGVLDALGIGSAHIVGASMGGMIAQRLAMEHPERVRSLCSIMSAPRPNRSSLRLTRQLLKLDRNPSTREERIEKGLDTFRLLSGKGFTFDEDDARREAAVAVDRAWHPEGTARQLAAIMADGDRRPALTGLDVPTTVIHGTDDRLVLPKHGQETTDTIPGAELVWIDGWGHDFAEGAWPAILDAVSDLVDRADR</sequence>
<feature type="domain" description="AB hydrolase-1" evidence="1">
    <location>
        <begin position="10"/>
        <end position="260"/>
    </location>
</feature>
<proteinExistence type="predicted"/>
<reference evidence="2" key="1">
    <citation type="submission" date="2018-05" db="EMBL/GenBank/DDBJ databases">
        <authorList>
            <person name="Lanie J.A."/>
            <person name="Ng W.-L."/>
            <person name="Kazmierczak K.M."/>
            <person name="Andrzejewski T.M."/>
            <person name="Davidsen T.M."/>
            <person name="Wayne K.J."/>
            <person name="Tettelin H."/>
            <person name="Glass J.I."/>
            <person name="Rusch D."/>
            <person name="Podicherti R."/>
            <person name="Tsui H.-C.T."/>
            <person name="Winkler M.E."/>
        </authorList>
    </citation>
    <scope>NUCLEOTIDE SEQUENCE</scope>
</reference>
<dbReference type="GO" id="GO:0004806">
    <property type="term" value="F:triacylglycerol lipase activity"/>
    <property type="evidence" value="ECO:0007669"/>
    <property type="project" value="TreeGrafter"/>
</dbReference>
<dbReference type="GO" id="GO:0046503">
    <property type="term" value="P:glycerolipid catabolic process"/>
    <property type="evidence" value="ECO:0007669"/>
    <property type="project" value="TreeGrafter"/>
</dbReference>
<feature type="non-terminal residue" evidence="2">
    <location>
        <position position="1"/>
    </location>
</feature>
<name>A0A381Q2A9_9ZZZZ</name>
<dbReference type="InterPro" id="IPR000073">
    <property type="entry name" value="AB_hydrolase_1"/>
</dbReference>
<accession>A0A381Q2A9</accession>